<dbReference type="Pfam" id="PF15053">
    <property type="entry name" value="Njmu-R1"/>
    <property type="match status" value="1"/>
</dbReference>
<proteinExistence type="predicted"/>
<dbReference type="EnsemblMetazoa" id="CLYHEMT000488.1">
    <property type="protein sequence ID" value="CLYHEMP000488.1"/>
    <property type="gene ID" value="CLYHEMG000488"/>
</dbReference>
<dbReference type="OrthoDB" id="20238at2759"/>
<evidence type="ECO:0000313" key="1">
    <source>
        <dbReference type="EnsemblMetazoa" id="CLYHEMP000488.1"/>
    </source>
</evidence>
<dbReference type="PANTHER" id="PTHR14416">
    <property type="entry name" value="PROTEIN NJMU-R1"/>
    <property type="match status" value="1"/>
</dbReference>
<keyword evidence="2" id="KW-1185">Reference proteome</keyword>
<accession>A0A7M5TQS9</accession>
<dbReference type="Proteomes" id="UP000594262">
    <property type="component" value="Unplaced"/>
</dbReference>
<dbReference type="GO" id="GO:0099041">
    <property type="term" value="P:vesicle tethering to Golgi"/>
    <property type="evidence" value="ECO:0007669"/>
    <property type="project" value="InterPro"/>
</dbReference>
<dbReference type="GeneID" id="136807933"/>
<dbReference type="InterPro" id="IPR028280">
    <property type="entry name" value="Njmu-R1"/>
</dbReference>
<dbReference type="GO" id="GO:0005802">
    <property type="term" value="C:trans-Golgi network"/>
    <property type="evidence" value="ECO:0007669"/>
    <property type="project" value="InterPro"/>
</dbReference>
<sequence length="388" mass="44560">MATEEDQFYWHTVYKISDLLSPREDNKSFNDDSKTEDTPNKRLTLLTGNMGAEEEISLRSLLMLKKDLWFIKGEAESIVSLLDADEALQDTQSQLYCRAIFSKFSGELDYLICFLSASKSGLELFQTDLDKFSSKLIPHLEKYTESNDTNEYWKEFEDWPKSVLSFVKECLATFDYDLATLLCAGFCGDTVIINDSVPKDVKKNLERFLQCCSLSALFSETKLESKASSPTSSLTDLISLQNPEKIHVELDSNGQYIVNPKKPSTFCNDCVKQLKVNQNIDMVHMRQMLENFKLKSIQDMNTFRRLLTQAEVDFYACYKTYLFLLTSGNGLVLMRNSRLQNNMDPTVKRQEVLDTLEQFITKMGGFGTFDTKEQKEILTNKTGSLRYH</sequence>
<organism evidence="1 2">
    <name type="scientific">Clytia hemisphaerica</name>
    <dbReference type="NCBI Taxonomy" id="252671"/>
    <lineage>
        <taxon>Eukaryota</taxon>
        <taxon>Metazoa</taxon>
        <taxon>Cnidaria</taxon>
        <taxon>Hydrozoa</taxon>
        <taxon>Hydroidolina</taxon>
        <taxon>Leptothecata</taxon>
        <taxon>Obeliida</taxon>
        <taxon>Clytiidae</taxon>
        <taxon>Clytia</taxon>
    </lineage>
</organism>
<protein>
    <submittedName>
        <fullName evidence="1">Uncharacterized protein</fullName>
    </submittedName>
</protein>
<dbReference type="AlphaFoldDB" id="A0A7M5TQS9"/>
<evidence type="ECO:0000313" key="2">
    <source>
        <dbReference type="Proteomes" id="UP000594262"/>
    </source>
</evidence>
<name>A0A7M5TQS9_9CNID</name>
<reference evidence="1" key="1">
    <citation type="submission" date="2021-01" db="UniProtKB">
        <authorList>
            <consortium name="EnsemblMetazoa"/>
        </authorList>
    </citation>
    <scope>IDENTIFICATION</scope>
</reference>
<dbReference type="RefSeq" id="XP_066920659.1">
    <property type="nucleotide sequence ID" value="XM_067064558.1"/>
</dbReference>
<dbReference type="PANTHER" id="PTHR14416:SF2">
    <property type="entry name" value="PROTEIN NJMU-R1"/>
    <property type="match status" value="1"/>
</dbReference>